<proteinExistence type="predicted"/>
<dbReference type="InterPro" id="IPR054597">
    <property type="entry name" value="FeeM_cat"/>
</dbReference>
<comment type="caution">
    <text evidence="2">The sequence shown here is derived from an EMBL/GenBank/DDBJ whole genome shotgun (WGS) entry which is preliminary data.</text>
</comment>
<dbReference type="OrthoDB" id="5958114at2"/>
<dbReference type="InterPro" id="IPR016181">
    <property type="entry name" value="Acyl_CoA_acyltransferase"/>
</dbReference>
<gene>
    <name evidence="2" type="ORF">CRP01_13545</name>
</gene>
<accession>A0A2D0NC91</accession>
<evidence type="ECO:0000313" key="2">
    <source>
        <dbReference type="EMBL" id="PHN05990.1"/>
    </source>
</evidence>
<reference evidence="2 3" key="1">
    <citation type="submission" date="2017-10" db="EMBL/GenBank/DDBJ databases">
        <title>The draft genome sequence of Lewinella nigricans NBRC 102662.</title>
        <authorList>
            <person name="Wang K."/>
        </authorList>
    </citation>
    <scope>NUCLEOTIDE SEQUENCE [LARGE SCALE GENOMIC DNA]</scope>
    <source>
        <strain evidence="2 3">NBRC 102662</strain>
    </source>
</reference>
<dbReference type="Proteomes" id="UP000223913">
    <property type="component" value="Unassembled WGS sequence"/>
</dbReference>
<protein>
    <recommendedName>
        <fullName evidence="1">N-acyl amino acid synthase FeeM catalytic core domain-containing protein</fullName>
    </recommendedName>
</protein>
<name>A0A2D0NC91_FLAN2</name>
<dbReference type="SUPFAM" id="SSF55729">
    <property type="entry name" value="Acyl-CoA N-acyltransferases (Nat)"/>
    <property type="match status" value="1"/>
</dbReference>
<feature type="domain" description="N-acyl amino acid synthase FeeM catalytic core" evidence="1">
    <location>
        <begin position="39"/>
        <end position="198"/>
    </location>
</feature>
<dbReference type="EMBL" id="PDUD01000019">
    <property type="protein sequence ID" value="PHN05990.1"/>
    <property type="molecule type" value="Genomic_DNA"/>
</dbReference>
<dbReference type="RefSeq" id="WP_099150583.1">
    <property type="nucleotide sequence ID" value="NZ_PDUD01000019.1"/>
</dbReference>
<evidence type="ECO:0000313" key="3">
    <source>
        <dbReference type="Proteomes" id="UP000223913"/>
    </source>
</evidence>
<dbReference type="AlphaFoldDB" id="A0A2D0NC91"/>
<organism evidence="2 3">
    <name type="scientific">Flavilitoribacter nigricans (strain ATCC 23147 / DSM 23189 / NBRC 102662 / NCIMB 1420 / SS-2)</name>
    <name type="common">Lewinella nigricans</name>
    <dbReference type="NCBI Taxonomy" id="1122177"/>
    <lineage>
        <taxon>Bacteria</taxon>
        <taxon>Pseudomonadati</taxon>
        <taxon>Bacteroidota</taxon>
        <taxon>Saprospiria</taxon>
        <taxon>Saprospirales</taxon>
        <taxon>Lewinellaceae</taxon>
        <taxon>Flavilitoribacter</taxon>
    </lineage>
</organism>
<dbReference type="Gene3D" id="3.40.630.30">
    <property type="match status" value="1"/>
</dbReference>
<keyword evidence="3" id="KW-1185">Reference proteome</keyword>
<dbReference type="Pfam" id="PF21926">
    <property type="entry name" value="FeeM"/>
    <property type="match status" value="1"/>
</dbReference>
<evidence type="ECO:0000259" key="1">
    <source>
        <dbReference type="Pfam" id="PF21926"/>
    </source>
</evidence>
<sequence>MKQVSACQVATQPSESQIVSVHGDFTLEVCLSPESRQLAFQIRYRSYLQAGMIPVNEEGMLYDDYDFAPNVRIFLVWNAGKPVATIRSCVYSEAYNWLPTEGVHFFEKELTAKLGEKVPLLESNRFAIDPDFQGRHSIFAQFLLFRAHGLNSAFHQCEYIITSVQSNHIAFYQRFLGLNPISDTPRQYDWIDAEISLLINRSESCLGAILKRGMPEYNEEDVARFAEQAKLSLIDHQRKVA</sequence>